<dbReference type="PANTHER" id="PTHR33845">
    <property type="entry name" value="C2H2-TYPE DOMAIN-CONTAINING PROTEIN"/>
    <property type="match status" value="1"/>
</dbReference>
<evidence type="ECO:0000313" key="1">
    <source>
        <dbReference type="EMBL" id="CAG2230971.1"/>
    </source>
</evidence>
<dbReference type="OrthoDB" id="6172760at2759"/>
<protein>
    <submittedName>
        <fullName evidence="1">Uncharacterized protein</fullName>
    </submittedName>
</protein>
<proteinExistence type="predicted"/>
<reference evidence="1" key="1">
    <citation type="submission" date="2021-03" db="EMBL/GenBank/DDBJ databases">
        <authorList>
            <person name="Bekaert M."/>
        </authorList>
    </citation>
    <scope>NUCLEOTIDE SEQUENCE</scope>
</reference>
<evidence type="ECO:0000313" key="2">
    <source>
        <dbReference type="Proteomes" id="UP000683360"/>
    </source>
</evidence>
<comment type="caution">
    <text evidence="1">The sequence shown here is derived from an EMBL/GenBank/DDBJ whole genome shotgun (WGS) entry which is preliminary data.</text>
</comment>
<accession>A0A8S3TBN3</accession>
<dbReference type="EMBL" id="CAJPWZ010002128">
    <property type="protein sequence ID" value="CAG2230971.1"/>
    <property type="molecule type" value="Genomic_DNA"/>
</dbReference>
<gene>
    <name evidence="1" type="ORF">MEDL_43779</name>
</gene>
<dbReference type="Proteomes" id="UP000683360">
    <property type="component" value="Unassembled WGS sequence"/>
</dbReference>
<name>A0A8S3TBN3_MYTED</name>
<keyword evidence="2" id="KW-1185">Reference proteome</keyword>
<dbReference type="AlphaFoldDB" id="A0A8S3TBN3"/>
<sequence length="1044" mass="118612">MAESCLLPKYFPEFHLKSPCSFKFVSLKDIPRSKLTLLFSELGCLQSEFESSHCISVDNIVICENHFIELKSRDYNRQRSVKCMLPSCLAVHSDSRKQERRLTEQNVQQIFLTTGIVLPIGTGICHSCRVEVLKDNPNAVQGRKLSLTHEGSVPEDTHDNAVPLKRARITETEVTSSALDDTDSEFQVSQETVSQLSQSSEASVSNSLKLESLNKFLSISGISPVKELNVYIRDSSTRTQQRYISKAKQCMELMISTICPGEEDFIKKKAVFNDMSTKTMEENATLETLVEIYKRADSWTFQRQILTTIVKDMELQDVQKLIPGLTRYKFNQAKEHIEQFGVGEPVTTKKLSREKYTVSQLDHFIDFITSGQIVKDQPFGEKTLKMETGEVIIIPTVIRSLTPSSIISQYVALCNEENVKPLGSSTLYKILDECSAVVRKSVEGLDNFIMEGCKGFDELDKVIKRLELPTEEVKCLLLGLQKAKTYLKSGLKSHISRESLVMDHCTSYALSSPSEPNYTSECNHQHTKLCEDCESVEFSLNTIKKKAEEYPWQNKEATMYMVDESIIAIRRWKSHDIRSRNQEQARSDIVQQMTNEDAIITCDWAMKFLPRKYREGQVDWFAKRGINWHISVTLLKEGSNFSSLTHVHIFESPVSQDASITSQILIDVARDILHHKPGLKKINFFSDNAGCYKSSSTILMLHNELSNNIASYNFCEAQNGKGPCDRRASHIKSIIRRYINQGNDVTSALHMKQAVDKEQKPELKVKVASAVLVVDAKSSKCSIPLISKLYNFQYSSIGLRMWKAYAVGEGKMMKWGTIGCPSQTVEIKTVLEWGQTQTRAFETETESTQDDHEVHVEMTPKRQTVFDCPVENCTKQFSNQRAVDDHILLGDCSFDGSERLNVTERAKYIYASKIMQMYPSNKDKLPSVPSNDFNTNHNSYLPMGWALKETKARVTFNAQQKEFMVDKFNIGKVTGNKVDPYVAAEEMRMSGKFKRSEYLSGQQISSYFSRLFQQDKKTSSDDCVAALCEENKEHLKTTIKHILS</sequence>
<dbReference type="PANTHER" id="PTHR33845:SF1">
    <property type="entry name" value="C2H2-TYPE DOMAIN-CONTAINING PROTEIN"/>
    <property type="match status" value="1"/>
</dbReference>
<organism evidence="1 2">
    <name type="scientific">Mytilus edulis</name>
    <name type="common">Blue mussel</name>
    <dbReference type="NCBI Taxonomy" id="6550"/>
    <lineage>
        <taxon>Eukaryota</taxon>
        <taxon>Metazoa</taxon>
        <taxon>Spiralia</taxon>
        <taxon>Lophotrochozoa</taxon>
        <taxon>Mollusca</taxon>
        <taxon>Bivalvia</taxon>
        <taxon>Autobranchia</taxon>
        <taxon>Pteriomorphia</taxon>
        <taxon>Mytilida</taxon>
        <taxon>Mytiloidea</taxon>
        <taxon>Mytilidae</taxon>
        <taxon>Mytilinae</taxon>
        <taxon>Mytilus</taxon>
    </lineage>
</organism>